<protein>
    <submittedName>
        <fullName evidence="8">Acetate uptake transporter</fullName>
    </submittedName>
</protein>
<comment type="similarity">
    <text evidence="2">Belongs to the acetate uptake transporter (AceTr) (TC 2.A.96) family.</text>
</comment>
<feature type="transmembrane region" description="Helical" evidence="6">
    <location>
        <begin position="157"/>
        <end position="179"/>
    </location>
</feature>
<dbReference type="EMBL" id="CP096574">
    <property type="protein sequence ID" value="UPU35255.1"/>
    <property type="molecule type" value="Genomic_DNA"/>
</dbReference>
<dbReference type="InterPro" id="IPR047623">
    <property type="entry name" value="SatP"/>
</dbReference>
<gene>
    <name evidence="7" type="ORF">GMPD_11130</name>
    <name evidence="8" type="ORF">M1B72_17680</name>
</gene>
<dbReference type="GO" id="GO:0015360">
    <property type="term" value="F:acetate:proton symporter activity"/>
    <property type="evidence" value="ECO:0007669"/>
    <property type="project" value="TreeGrafter"/>
</dbReference>
<keyword evidence="5 6" id="KW-0472">Membrane</keyword>
<keyword evidence="10" id="KW-1185">Reference proteome</keyword>
<evidence type="ECO:0000313" key="9">
    <source>
        <dbReference type="Proteomes" id="UP000568888"/>
    </source>
</evidence>
<evidence type="ECO:0000256" key="5">
    <source>
        <dbReference type="ARBA" id="ARBA00023136"/>
    </source>
</evidence>
<evidence type="ECO:0000256" key="1">
    <source>
        <dbReference type="ARBA" id="ARBA00004141"/>
    </source>
</evidence>
<keyword evidence="4 6" id="KW-1133">Transmembrane helix</keyword>
<dbReference type="Proteomes" id="UP000831485">
    <property type="component" value="Chromosome"/>
</dbReference>
<sequence length="209" mass="22316">MSNVKLGNPAVVGLAGFGLTTFVLQCHNLGWCGIAPVLWLGLCFGGTAQMIAGLMEFKTGNNFGFCAFTGYGAFWISLCLMIIFGKNADLVKAYPTLAFNANDLGFYLVAWTVFTFILFIASMKHHATLAFIFLTLLLGFIGLDVKEFTGSALAGTFAAYDLLVCAFSALYLMTVAVYAESGINLPVGEPWIKESTAAEGVLAAEKVKA</sequence>
<comment type="subcellular location">
    <subcellularLocation>
        <location evidence="1">Membrane</location>
        <topology evidence="1">Multi-pass membrane protein</topology>
    </subcellularLocation>
</comment>
<dbReference type="GO" id="GO:0071422">
    <property type="term" value="P:succinate transmembrane transport"/>
    <property type="evidence" value="ECO:0007669"/>
    <property type="project" value="TreeGrafter"/>
</dbReference>
<evidence type="ECO:0000256" key="3">
    <source>
        <dbReference type="ARBA" id="ARBA00022692"/>
    </source>
</evidence>
<dbReference type="EMBL" id="BLXY01000001">
    <property type="protein sequence ID" value="GFO63194.1"/>
    <property type="molecule type" value="Genomic_DNA"/>
</dbReference>
<feature type="transmembrane region" description="Helical" evidence="6">
    <location>
        <begin position="62"/>
        <end position="84"/>
    </location>
</feature>
<feature type="transmembrane region" description="Helical" evidence="6">
    <location>
        <begin position="36"/>
        <end position="55"/>
    </location>
</feature>
<keyword evidence="3 6" id="KW-0812">Transmembrane</keyword>
<dbReference type="RefSeq" id="WP_183345921.1">
    <property type="nucleotide sequence ID" value="NZ_BLXY01000001.1"/>
</dbReference>
<reference evidence="8" key="3">
    <citation type="submission" date="2022-04" db="EMBL/GenBank/DDBJ databases">
        <authorList>
            <person name="Liu G."/>
        </authorList>
    </citation>
    <scope>NUCLEOTIDE SEQUENCE</scope>
    <source>
        <strain evidence="8">RG22</strain>
    </source>
</reference>
<dbReference type="PANTHER" id="PTHR30178:SF3">
    <property type="entry name" value="SUCCINATE-ACETATE_PROTON SYMPORTER SATP"/>
    <property type="match status" value="1"/>
</dbReference>
<reference evidence="7" key="2">
    <citation type="journal article" date="2021" name="Int. J. Syst. Evol. Microbiol.">
        <title>Geomonas silvestris sp. nov., Geomonas paludis sp. nov. and Geomonas limicola sp. nov., isolated from terrestrial environments, and emended description of the genus Geomonas.</title>
        <authorList>
            <person name="Itoh H."/>
            <person name="Xu Z."/>
            <person name="Masuda Y."/>
            <person name="Ushijima N."/>
            <person name="Hayakawa C."/>
            <person name="Shiratori Y."/>
            <person name="Senoo K."/>
        </authorList>
    </citation>
    <scope>NUCLEOTIDE SEQUENCE</scope>
    <source>
        <strain evidence="7">Red736</strain>
    </source>
</reference>
<dbReference type="PANTHER" id="PTHR30178">
    <property type="entry name" value="INNER MEMBRANE PROTEIN YAAH"/>
    <property type="match status" value="1"/>
</dbReference>
<evidence type="ECO:0000313" key="10">
    <source>
        <dbReference type="Proteomes" id="UP000831485"/>
    </source>
</evidence>
<evidence type="ECO:0000313" key="7">
    <source>
        <dbReference type="EMBL" id="GFO63194.1"/>
    </source>
</evidence>
<feature type="transmembrane region" description="Helical" evidence="6">
    <location>
        <begin position="104"/>
        <end position="121"/>
    </location>
</feature>
<dbReference type="Pfam" id="PF01184">
    <property type="entry name" value="Gpr1_Fun34_YaaH"/>
    <property type="match status" value="1"/>
</dbReference>
<reference evidence="9" key="1">
    <citation type="submission" date="2020-06" db="EMBL/GenBank/DDBJ databases">
        <title>Draft genomic sequecing of Geomonas sp. Red736.</title>
        <authorList>
            <person name="Itoh H."/>
            <person name="Xu Z.X."/>
            <person name="Ushijima N."/>
            <person name="Masuda Y."/>
            <person name="Shiratori Y."/>
            <person name="Senoo K."/>
        </authorList>
    </citation>
    <scope>NUCLEOTIDE SEQUENCE [LARGE SCALE GENOMIC DNA]</scope>
    <source>
        <strain evidence="9">Red736</strain>
    </source>
</reference>
<evidence type="ECO:0000313" key="8">
    <source>
        <dbReference type="EMBL" id="UPU35255.1"/>
    </source>
</evidence>
<dbReference type="InterPro" id="IPR000791">
    <property type="entry name" value="Gpr1/Fun34/SatP-like"/>
</dbReference>
<accession>A0A6V8MTH8</accession>
<dbReference type="AlphaFoldDB" id="A0A6V8MTH8"/>
<dbReference type="NCBIfam" id="NF038013">
    <property type="entry name" value="AceTr_1"/>
    <property type="match status" value="1"/>
</dbReference>
<evidence type="ECO:0000256" key="2">
    <source>
        <dbReference type="ARBA" id="ARBA00005587"/>
    </source>
</evidence>
<dbReference type="Proteomes" id="UP000568888">
    <property type="component" value="Unassembled WGS sequence"/>
</dbReference>
<proteinExistence type="inferred from homology"/>
<feature type="transmembrane region" description="Helical" evidence="6">
    <location>
        <begin position="128"/>
        <end position="145"/>
    </location>
</feature>
<evidence type="ECO:0000256" key="6">
    <source>
        <dbReference type="SAM" id="Phobius"/>
    </source>
</evidence>
<dbReference type="GO" id="GO:0005886">
    <property type="term" value="C:plasma membrane"/>
    <property type="evidence" value="ECO:0007669"/>
    <property type="project" value="TreeGrafter"/>
</dbReference>
<organism evidence="7 9">
    <name type="scientific">Geomonas paludis</name>
    <dbReference type="NCBI Taxonomy" id="2740185"/>
    <lineage>
        <taxon>Bacteria</taxon>
        <taxon>Pseudomonadati</taxon>
        <taxon>Thermodesulfobacteriota</taxon>
        <taxon>Desulfuromonadia</taxon>
        <taxon>Geobacterales</taxon>
        <taxon>Geobacteraceae</taxon>
        <taxon>Geomonas</taxon>
    </lineage>
</organism>
<name>A0A6V8MTH8_9BACT</name>
<evidence type="ECO:0000256" key="4">
    <source>
        <dbReference type="ARBA" id="ARBA00022989"/>
    </source>
</evidence>